<dbReference type="Proteomes" id="UP000464086">
    <property type="component" value="Chromosome"/>
</dbReference>
<dbReference type="GO" id="GO:0016301">
    <property type="term" value="F:kinase activity"/>
    <property type="evidence" value="ECO:0007669"/>
    <property type="project" value="UniProtKB-KW"/>
</dbReference>
<dbReference type="InterPro" id="IPR029057">
    <property type="entry name" value="PRTase-like"/>
</dbReference>
<gene>
    <name evidence="5" type="primary">prs</name>
    <name evidence="5" type="ORF">GS397_22550</name>
</gene>
<dbReference type="RefSeq" id="WP_069336900.1">
    <property type="nucleotide sequence ID" value="NZ_CALUBW010000037.1"/>
</dbReference>
<dbReference type="GO" id="GO:0005737">
    <property type="term" value="C:cytoplasm"/>
    <property type="evidence" value="ECO:0007669"/>
    <property type="project" value="TreeGrafter"/>
</dbReference>
<dbReference type="InterPro" id="IPR000836">
    <property type="entry name" value="PRTase_dom"/>
</dbReference>
<dbReference type="Pfam" id="PF00156">
    <property type="entry name" value="Pribosyltran"/>
    <property type="match status" value="1"/>
</dbReference>
<dbReference type="GO" id="GO:0000287">
    <property type="term" value="F:magnesium ion binding"/>
    <property type="evidence" value="ECO:0007669"/>
    <property type="project" value="InterPro"/>
</dbReference>
<name>A0A6P1GM83_SPHYA</name>
<dbReference type="InterPro" id="IPR005946">
    <property type="entry name" value="Rib-P_diPkinase"/>
</dbReference>
<dbReference type="EC" id="2.7.6.1" evidence="5"/>
<sequence>MNALVLGFSESLEAAERLAHALGIEAAAVEVRRFPDHEALVRVPAAAPVVILHRSLDDPDAKLVELLLAASAARELGARRVVLVAPYLAYMRQDQAFRAGEAVSQRVIGGLLASHFDALLTVDPHLHRISSLSDAVPGIPAVALSAAPLLAELVGRDDNPLIVGPDSESLQWTRTIAEPLDLDMLVGTKQRHGDRSVSLALDGAERARGRRVILVDDLVSSGHTLVETAKLLLSAGAARVEAIVTHCLASDQDLARLTASGIERLASSDSIPHRTNQVHLAPLLADALEARNLLCLP</sequence>
<keyword evidence="5" id="KW-0418">Kinase</keyword>
<dbReference type="SUPFAM" id="SSF53271">
    <property type="entry name" value="PRTase-like"/>
    <property type="match status" value="2"/>
</dbReference>
<dbReference type="GO" id="GO:0006164">
    <property type="term" value="P:purine nucleotide biosynthetic process"/>
    <property type="evidence" value="ECO:0007669"/>
    <property type="project" value="TreeGrafter"/>
</dbReference>
<evidence type="ECO:0000259" key="3">
    <source>
        <dbReference type="Pfam" id="PF00156"/>
    </source>
</evidence>
<dbReference type="InterPro" id="IPR029099">
    <property type="entry name" value="Pribosyltran_N"/>
</dbReference>
<evidence type="ECO:0000259" key="4">
    <source>
        <dbReference type="Pfam" id="PF13793"/>
    </source>
</evidence>
<dbReference type="GO" id="GO:0002189">
    <property type="term" value="C:ribose phosphate diphosphokinase complex"/>
    <property type="evidence" value="ECO:0007669"/>
    <property type="project" value="TreeGrafter"/>
</dbReference>
<feature type="domain" description="Phosphoribosyltransferase" evidence="3">
    <location>
        <begin position="140"/>
        <end position="246"/>
    </location>
</feature>
<dbReference type="SMART" id="SM01400">
    <property type="entry name" value="Pribosyltran_N"/>
    <property type="match status" value="1"/>
</dbReference>
<dbReference type="Pfam" id="PF13793">
    <property type="entry name" value="Pribosyltran_N"/>
    <property type="match status" value="1"/>
</dbReference>
<keyword evidence="5" id="KW-0808">Transferase</keyword>
<dbReference type="GO" id="GO:0004749">
    <property type="term" value="F:ribose phosphate diphosphokinase activity"/>
    <property type="evidence" value="ECO:0007669"/>
    <property type="project" value="UniProtKB-EC"/>
</dbReference>
<comment type="similarity">
    <text evidence="2">Belongs to the ribose-phosphate pyrophosphokinase family.</text>
</comment>
<dbReference type="GO" id="GO:0006015">
    <property type="term" value="P:5-phosphoribose 1-diphosphate biosynthetic process"/>
    <property type="evidence" value="ECO:0007669"/>
    <property type="project" value="TreeGrafter"/>
</dbReference>
<dbReference type="Gene3D" id="3.40.50.2020">
    <property type="match status" value="2"/>
</dbReference>
<dbReference type="AlphaFoldDB" id="A0A6P1GM83"/>
<dbReference type="NCBIfam" id="NF005537">
    <property type="entry name" value="PRK07199.1"/>
    <property type="match status" value="1"/>
</dbReference>
<reference evidence="5 6" key="1">
    <citation type="submission" date="2019-12" db="EMBL/GenBank/DDBJ databases">
        <title>Functional and genomic insights into the Sphingobium yanoikuyae YC-JY1, a bacterium efficiently degrading bisphenol A.</title>
        <authorList>
            <person name="Jia Y."/>
            <person name="Li X."/>
            <person name="Wang J."/>
            <person name="Eltoukhy A."/>
            <person name="Lamraoui I."/>
            <person name="Yan Y."/>
        </authorList>
    </citation>
    <scope>NUCLEOTIDE SEQUENCE [LARGE SCALE GENOMIC DNA]</scope>
    <source>
        <strain evidence="5 6">YC-JY1</strain>
    </source>
</reference>
<evidence type="ECO:0000256" key="1">
    <source>
        <dbReference type="ARBA" id="ARBA00022727"/>
    </source>
</evidence>
<evidence type="ECO:0000256" key="2">
    <source>
        <dbReference type="RuleBase" id="RU004324"/>
    </source>
</evidence>
<keyword evidence="1 2" id="KW-0545">Nucleotide biosynthesis</keyword>
<accession>A0A6P1GM83</accession>
<proteinExistence type="inferred from homology"/>
<feature type="domain" description="Ribose-phosphate pyrophosphokinase N-terminal" evidence="4">
    <location>
        <begin position="6"/>
        <end position="113"/>
    </location>
</feature>
<dbReference type="CDD" id="cd06223">
    <property type="entry name" value="PRTases_typeI"/>
    <property type="match status" value="1"/>
</dbReference>
<dbReference type="NCBIfam" id="TIGR01251">
    <property type="entry name" value="ribP_PPkin"/>
    <property type="match status" value="1"/>
</dbReference>
<dbReference type="PANTHER" id="PTHR10210:SF41">
    <property type="entry name" value="RIBOSE-PHOSPHATE PYROPHOSPHOKINASE 1, CHLOROPLASTIC"/>
    <property type="match status" value="1"/>
</dbReference>
<dbReference type="EMBL" id="CP047218">
    <property type="protein sequence ID" value="QHD69548.1"/>
    <property type="molecule type" value="Genomic_DNA"/>
</dbReference>
<evidence type="ECO:0000313" key="6">
    <source>
        <dbReference type="Proteomes" id="UP000464086"/>
    </source>
</evidence>
<evidence type="ECO:0000313" key="5">
    <source>
        <dbReference type="EMBL" id="QHD69548.1"/>
    </source>
</evidence>
<protein>
    <submittedName>
        <fullName evidence="5">Ribose-phosphate diphosphokinase</fullName>
        <ecNumber evidence="5">2.7.6.1</ecNumber>
    </submittedName>
</protein>
<organism evidence="5 6">
    <name type="scientific">Sphingobium yanoikuyae</name>
    <name type="common">Sphingomonas yanoikuyae</name>
    <dbReference type="NCBI Taxonomy" id="13690"/>
    <lineage>
        <taxon>Bacteria</taxon>
        <taxon>Pseudomonadati</taxon>
        <taxon>Pseudomonadota</taxon>
        <taxon>Alphaproteobacteria</taxon>
        <taxon>Sphingomonadales</taxon>
        <taxon>Sphingomonadaceae</taxon>
        <taxon>Sphingobium</taxon>
    </lineage>
</organism>
<dbReference type="PANTHER" id="PTHR10210">
    <property type="entry name" value="RIBOSE-PHOSPHATE DIPHOSPHOKINASE FAMILY MEMBER"/>
    <property type="match status" value="1"/>
</dbReference>